<evidence type="ECO:0000256" key="3">
    <source>
        <dbReference type="SAM" id="MobiDB-lite"/>
    </source>
</evidence>
<dbReference type="InterPro" id="IPR001611">
    <property type="entry name" value="Leu-rich_rpt"/>
</dbReference>
<dbReference type="Pfam" id="PF13855">
    <property type="entry name" value="LRR_8"/>
    <property type="match status" value="1"/>
</dbReference>
<feature type="compositionally biased region" description="Polar residues" evidence="3">
    <location>
        <begin position="411"/>
        <end position="427"/>
    </location>
</feature>
<dbReference type="KEGG" id="ccal:108628889"/>
<keyword evidence="4" id="KW-0472">Membrane</keyword>
<keyword evidence="5" id="KW-0732">Signal</keyword>
<feature type="region of interest" description="Disordered" evidence="3">
    <location>
        <begin position="514"/>
        <end position="534"/>
    </location>
</feature>
<keyword evidence="1" id="KW-0433">Leucine-rich repeat</keyword>
<feature type="compositionally biased region" description="Polar residues" evidence="3">
    <location>
        <begin position="514"/>
        <end position="527"/>
    </location>
</feature>
<organism evidence="6 7">
    <name type="scientific">Ceratina calcarata</name>
    <dbReference type="NCBI Taxonomy" id="156304"/>
    <lineage>
        <taxon>Eukaryota</taxon>
        <taxon>Metazoa</taxon>
        <taxon>Ecdysozoa</taxon>
        <taxon>Arthropoda</taxon>
        <taxon>Hexapoda</taxon>
        <taxon>Insecta</taxon>
        <taxon>Pterygota</taxon>
        <taxon>Neoptera</taxon>
        <taxon>Endopterygota</taxon>
        <taxon>Hymenoptera</taxon>
        <taxon>Apocrita</taxon>
        <taxon>Aculeata</taxon>
        <taxon>Apoidea</taxon>
        <taxon>Anthophila</taxon>
        <taxon>Apidae</taxon>
        <taxon>Ceratina</taxon>
        <taxon>Zadontomerus</taxon>
    </lineage>
</organism>
<dbReference type="InterPro" id="IPR032675">
    <property type="entry name" value="LRR_dom_sf"/>
</dbReference>
<reference evidence="7 8" key="1">
    <citation type="submission" date="2025-04" db="UniProtKB">
        <authorList>
            <consortium name="RefSeq"/>
        </authorList>
    </citation>
    <scope>IDENTIFICATION</scope>
    <source>
        <tissue evidence="7 8">Whole body</tissue>
    </source>
</reference>
<dbReference type="RefSeq" id="XP_017886603.1">
    <property type="nucleotide sequence ID" value="XM_018031114.2"/>
</dbReference>
<gene>
    <name evidence="7 8" type="primary">LOC108628889</name>
</gene>
<dbReference type="PANTHER" id="PTHR24369">
    <property type="entry name" value="ANTIGEN BSP, PUTATIVE-RELATED"/>
    <property type="match status" value="1"/>
</dbReference>
<accession>A0AAJ7J8F2</accession>
<evidence type="ECO:0000256" key="4">
    <source>
        <dbReference type="SAM" id="Phobius"/>
    </source>
</evidence>
<sequence>MQRTLPPLFLLLLINSGWVSGLCNLENSTTVYCRDLEDVKYIETYDLEVLKSHIGEPILHPGLFINLTTLRHLDLSGGTVEKIEPGSFKKLSNLRSLNLAENRIVHLELGSVDGLNRLHSLNLRKNNLQQLPPAVARLKILKHLNVEDNPLQCNCATLRVRDLILKRGVKISKKIMCAGPTNAKGTSIFKLDTATICQFEEQDREMQNDQASSNEDFGSGDEKGEESKEDVDVPDIRETSKDVEIETPFPQVEVSTVASELPESNSAMQKMVLSTESMDSTKKASDEEIFFDSEEKKTSTSTASAIKQKEFKDALFSPVDGSGDEEEGSGEGSGTIFGDWKKTGDVEPSEGTTEDDDSGTGLLDMFLNVFWTTTEPPKKQGDPDLEEEQFIDMTSTTQTEEAVPKKVDGLTESSGKGSTVSSANNVEIVNSEVDDLTTLGKVKVDEGEVSPSSDKQSKKGMGSYVVLVVLLAILATLIGFAAYKGDFCKKKRKRGDIENATELKDMQKSLLESGNSTQPKIASNGNVENVPLVGDAPNCEETKVANNYQVTADIPRSANGISDSAGPVKPPRAVTPQSDEKTQDRNSLKDDSFSGRTSSADQVDSPVVTRRTDVNEPPLSPGAQRVKITLQENPDSVPKTPILITKTMANENLYSWSREPTTVSRRLEGGEDRSELPPHGSVYPVKH</sequence>
<feature type="transmembrane region" description="Helical" evidence="4">
    <location>
        <begin position="461"/>
        <end position="483"/>
    </location>
</feature>
<evidence type="ECO:0000313" key="8">
    <source>
        <dbReference type="RefSeq" id="XP_017886604.1"/>
    </source>
</evidence>
<feature type="compositionally biased region" description="Basic and acidic residues" evidence="3">
    <location>
        <begin position="665"/>
        <end position="676"/>
    </location>
</feature>
<keyword evidence="2" id="KW-0677">Repeat</keyword>
<feature type="region of interest" description="Disordered" evidence="3">
    <location>
        <begin position="203"/>
        <end position="263"/>
    </location>
</feature>
<dbReference type="InterPro" id="IPR050541">
    <property type="entry name" value="LRR_TM_domain-containing"/>
</dbReference>
<dbReference type="InterPro" id="IPR003591">
    <property type="entry name" value="Leu-rich_rpt_typical-subtyp"/>
</dbReference>
<evidence type="ECO:0000313" key="6">
    <source>
        <dbReference type="Proteomes" id="UP000694925"/>
    </source>
</evidence>
<dbReference type="SMART" id="SM00369">
    <property type="entry name" value="LRR_TYP"/>
    <property type="match status" value="3"/>
</dbReference>
<dbReference type="SUPFAM" id="SSF52058">
    <property type="entry name" value="L domain-like"/>
    <property type="match status" value="1"/>
</dbReference>
<name>A0AAJ7J8F2_9HYME</name>
<feature type="region of interest" description="Disordered" evidence="3">
    <location>
        <begin position="556"/>
        <end position="622"/>
    </location>
</feature>
<feature type="compositionally biased region" description="Polar residues" evidence="3">
    <location>
        <begin position="253"/>
        <end position="263"/>
    </location>
</feature>
<dbReference type="PANTHER" id="PTHR24369:SF213">
    <property type="entry name" value="INSULIN LIKE GROWTH FACTOR BINDING PROTEIN ACID LABILE SUBUNIT"/>
    <property type="match status" value="1"/>
</dbReference>
<feature type="chain" id="PRO_5044708911" evidence="5">
    <location>
        <begin position="22"/>
        <end position="687"/>
    </location>
</feature>
<dbReference type="GO" id="GO:0005886">
    <property type="term" value="C:plasma membrane"/>
    <property type="evidence" value="ECO:0007669"/>
    <property type="project" value="TreeGrafter"/>
</dbReference>
<dbReference type="GeneID" id="108628889"/>
<dbReference type="CTD" id="37548"/>
<evidence type="ECO:0000313" key="7">
    <source>
        <dbReference type="RefSeq" id="XP_017886603.1"/>
    </source>
</evidence>
<feature type="signal peptide" evidence="5">
    <location>
        <begin position="1"/>
        <end position="21"/>
    </location>
</feature>
<dbReference type="Proteomes" id="UP000694925">
    <property type="component" value="Unplaced"/>
</dbReference>
<protein>
    <submittedName>
        <fullName evidence="7 8">Protein windpipe</fullName>
    </submittedName>
</protein>
<evidence type="ECO:0000256" key="1">
    <source>
        <dbReference type="ARBA" id="ARBA00022614"/>
    </source>
</evidence>
<dbReference type="AlphaFoldDB" id="A0AAJ7J8F2"/>
<keyword evidence="4" id="KW-0812">Transmembrane</keyword>
<dbReference type="RefSeq" id="XP_017886604.1">
    <property type="nucleotide sequence ID" value="XM_018031115.2"/>
</dbReference>
<keyword evidence="6" id="KW-1185">Reference proteome</keyword>
<keyword evidence="4" id="KW-1133">Transmembrane helix</keyword>
<proteinExistence type="predicted"/>
<feature type="compositionally biased region" description="Basic and acidic residues" evidence="3">
    <location>
        <begin position="578"/>
        <end position="593"/>
    </location>
</feature>
<evidence type="ECO:0000256" key="5">
    <source>
        <dbReference type="SAM" id="SignalP"/>
    </source>
</evidence>
<feature type="region of interest" description="Disordered" evidence="3">
    <location>
        <begin position="293"/>
        <end position="361"/>
    </location>
</feature>
<feature type="region of interest" description="Disordered" evidence="3">
    <location>
        <begin position="373"/>
        <end position="427"/>
    </location>
</feature>
<dbReference type="Gene3D" id="3.80.10.10">
    <property type="entry name" value="Ribonuclease Inhibitor"/>
    <property type="match status" value="1"/>
</dbReference>
<evidence type="ECO:0000256" key="2">
    <source>
        <dbReference type="ARBA" id="ARBA00022737"/>
    </source>
</evidence>
<feature type="region of interest" description="Disordered" evidence="3">
    <location>
        <begin position="659"/>
        <end position="687"/>
    </location>
</feature>
<feature type="compositionally biased region" description="Basic and acidic residues" evidence="3">
    <location>
        <begin position="220"/>
        <end position="244"/>
    </location>
</feature>